<protein>
    <submittedName>
        <fullName evidence="2">Uncharacterized protein</fullName>
    </submittedName>
</protein>
<accession>A0A1S1HRD8</accession>
<organism evidence="2 3">
    <name type="scientific">Providencia stuartii</name>
    <dbReference type="NCBI Taxonomy" id="588"/>
    <lineage>
        <taxon>Bacteria</taxon>
        <taxon>Pseudomonadati</taxon>
        <taxon>Pseudomonadota</taxon>
        <taxon>Gammaproteobacteria</taxon>
        <taxon>Enterobacterales</taxon>
        <taxon>Morganellaceae</taxon>
        <taxon>Providencia</taxon>
    </lineage>
</organism>
<evidence type="ECO:0000313" key="3">
    <source>
        <dbReference type="Proteomes" id="UP000179588"/>
    </source>
</evidence>
<dbReference type="EMBL" id="ABMABF030000017">
    <property type="protein sequence ID" value="EMJ5136191.1"/>
    <property type="molecule type" value="Genomic_DNA"/>
</dbReference>
<evidence type="ECO:0000313" key="1">
    <source>
        <dbReference type="EMBL" id="EMJ5136191.1"/>
    </source>
</evidence>
<dbReference type="AlphaFoldDB" id="A0A1S1HRD8"/>
<proteinExistence type="predicted"/>
<dbReference type="EMBL" id="LVIE01000112">
    <property type="protein sequence ID" value="OHT24648.1"/>
    <property type="molecule type" value="Genomic_DNA"/>
</dbReference>
<comment type="caution">
    <text evidence="2">The sequence shown here is derived from an EMBL/GenBank/DDBJ whole genome shotgun (WGS) entry which is preliminary data.</text>
</comment>
<keyword evidence="3" id="KW-1185">Reference proteome</keyword>
<reference evidence="2 3" key="1">
    <citation type="submission" date="2016-03" db="EMBL/GenBank/DDBJ databases">
        <title>Genome sequence of Providencia stuartii strain, isolated from the salivary glands of larval Lucilia sericata.</title>
        <authorList>
            <person name="Yuan Y."/>
            <person name="Zhang Y."/>
            <person name="Fu S."/>
            <person name="Crippen T.L."/>
            <person name="Visi D."/>
            <person name="Benbow M.E."/>
            <person name="Allen M."/>
            <person name="Tomberlin J.K."/>
            <person name="Sze S.-H."/>
            <person name="Tarone A.M."/>
        </authorList>
    </citation>
    <scope>NUCLEOTIDE SEQUENCE [LARGE SCALE GENOMIC DNA]</scope>
    <source>
        <strain evidence="2 3">Crippen</strain>
    </source>
</reference>
<dbReference type="Proteomes" id="UP000179588">
    <property type="component" value="Unassembled WGS sequence"/>
</dbReference>
<name>A0A1S1HRD8_PROST</name>
<dbReference type="RefSeq" id="WP_070926656.1">
    <property type="nucleotide sequence ID" value="NZ_VAUD01000023.1"/>
</dbReference>
<sequence length="109" mass="12283">MYDDLNSLSRQLKMDNFSFLEIEETTASGSGQLLSNIAPRSDTPISDEKDNQLKTIEKAPSQDNLTSANEFKNFINYNNNHYYNEINGSTSHTEQAIILSVLFSSISKK</sequence>
<evidence type="ECO:0000313" key="2">
    <source>
        <dbReference type="EMBL" id="OHT24648.1"/>
    </source>
</evidence>
<reference evidence="1" key="2">
    <citation type="submission" date="2024-02" db="EMBL/GenBank/DDBJ databases">
        <authorList>
            <consortium name="Clinical and Environmental Microbiology Branch: Whole genome sequencing antimicrobial resistance pathogens in the healthcare setting"/>
        </authorList>
    </citation>
    <scope>NUCLEOTIDE SEQUENCE</scope>
    <source>
        <strain evidence="1">2021GO-0154</strain>
    </source>
</reference>
<dbReference type="OrthoDB" id="9989327at2"/>
<gene>
    <name evidence="2" type="ORF">A3Q29_02745</name>
    <name evidence="1" type="ORF">RG298_003983</name>
</gene>